<dbReference type="SUPFAM" id="SSF52540">
    <property type="entry name" value="P-loop containing nucleoside triphosphate hydrolases"/>
    <property type="match status" value="1"/>
</dbReference>
<dbReference type="FunFam" id="3.40.50.300:FF:000008">
    <property type="entry name" value="ATP-dependent RNA helicase RhlB"/>
    <property type="match status" value="1"/>
</dbReference>
<accession>A0A6G1SGR7</accession>
<dbReference type="InterPro" id="IPR027417">
    <property type="entry name" value="P-loop_NTPase"/>
</dbReference>
<dbReference type="GO" id="GO:0005524">
    <property type="term" value="F:ATP binding"/>
    <property type="evidence" value="ECO:0007669"/>
    <property type="project" value="UniProtKB-KW"/>
</dbReference>
<feature type="compositionally biased region" description="Low complexity" evidence="6">
    <location>
        <begin position="609"/>
        <end position="619"/>
    </location>
</feature>
<dbReference type="GO" id="GO:0003724">
    <property type="term" value="F:RNA helicase activity"/>
    <property type="evidence" value="ECO:0007669"/>
    <property type="project" value="UniProtKB-EC"/>
</dbReference>
<dbReference type="InterPro" id="IPR011545">
    <property type="entry name" value="DEAD/DEAH_box_helicase_dom"/>
</dbReference>
<keyword evidence="4 9" id="KW-0347">Helicase</keyword>
<dbReference type="InterPro" id="IPR014001">
    <property type="entry name" value="Helicase_ATP-bd"/>
</dbReference>
<keyword evidence="2" id="KW-0547">Nucleotide-binding</keyword>
<feature type="compositionally biased region" description="Low complexity" evidence="6">
    <location>
        <begin position="575"/>
        <end position="592"/>
    </location>
</feature>
<evidence type="ECO:0000256" key="3">
    <source>
        <dbReference type="ARBA" id="ARBA00022801"/>
    </source>
</evidence>
<name>A0A6G1SGR7_9ACAR</name>
<evidence type="ECO:0000256" key="1">
    <source>
        <dbReference type="ARBA" id="ARBA00012552"/>
    </source>
</evidence>
<dbReference type="InterPro" id="IPR001650">
    <property type="entry name" value="Helicase_C-like"/>
</dbReference>
<feature type="region of interest" description="Disordered" evidence="6">
    <location>
        <begin position="495"/>
        <end position="627"/>
    </location>
</feature>
<dbReference type="Gene3D" id="3.40.50.300">
    <property type="entry name" value="P-loop containing nucleotide triphosphate hydrolases"/>
    <property type="match status" value="2"/>
</dbReference>
<feature type="domain" description="Helicase C-terminal" evidence="8">
    <location>
        <begin position="349"/>
        <end position="495"/>
    </location>
</feature>
<keyword evidence="3" id="KW-0378">Hydrolase</keyword>
<evidence type="ECO:0000256" key="5">
    <source>
        <dbReference type="ARBA" id="ARBA00022840"/>
    </source>
</evidence>
<evidence type="ECO:0000256" key="6">
    <source>
        <dbReference type="SAM" id="MobiDB-lite"/>
    </source>
</evidence>
<feature type="region of interest" description="Disordered" evidence="6">
    <location>
        <begin position="1"/>
        <end position="63"/>
    </location>
</feature>
<keyword evidence="5" id="KW-0067">ATP-binding</keyword>
<protein>
    <recommendedName>
        <fullName evidence="1">RNA helicase</fullName>
        <ecNumber evidence="1">3.6.4.13</ecNumber>
    </recommendedName>
</protein>
<evidence type="ECO:0000259" key="8">
    <source>
        <dbReference type="PROSITE" id="PS51194"/>
    </source>
</evidence>
<dbReference type="GO" id="GO:0003676">
    <property type="term" value="F:nucleic acid binding"/>
    <property type="evidence" value="ECO:0007669"/>
    <property type="project" value="InterPro"/>
</dbReference>
<dbReference type="SMART" id="SM00490">
    <property type="entry name" value="HELICc"/>
    <property type="match status" value="1"/>
</dbReference>
<evidence type="ECO:0000313" key="9">
    <source>
        <dbReference type="EMBL" id="MDE49736.1"/>
    </source>
</evidence>
<dbReference type="Pfam" id="PF00270">
    <property type="entry name" value="DEAD"/>
    <property type="match status" value="1"/>
</dbReference>
<evidence type="ECO:0000256" key="2">
    <source>
        <dbReference type="ARBA" id="ARBA00022741"/>
    </source>
</evidence>
<dbReference type="PROSITE" id="PS51192">
    <property type="entry name" value="HELICASE_ATP_BIND_1"/>
    <property type="match status" value="1"/>
</dbReference>
<dbReference type="EMBL" id="GGYP01004965">
    <property type="protein sequence ID" value="MDE49736.1"/>
    <property type="molecule type" value="Transcribed_RNA"/>
</dbReference>
<evidence type="ECO:0000259" key="7">
    <source>
        <dbReference type="PROSITE" id="PS51192"/>
    </source>
</evidence>
<feature type="domain" description="Helicase ATP-binding" evidence="7">
    <location>
        <begin position="136"/>
        <end position="321"/>
    </location>
</feature>
<sequence>MGDDGWSDWGDAANEDTGPKKPRNNDNQGGGGGGWGDDANDDTGSKKPSNNDDQGEGERPAPYRPVELNLEDEAALQIDSVGENFKRYKDQTVTCIPLNAVNPIEKFEDVIESKLLLENVKGLKYAELTPIQKWAMPAIIGGCDLIGCAQTGSGKTAAFLLPILQTIMKTEGLSEHDPNEDCQNPYCIIISPTRELAKQIYTHSKLLSKDSLVKSCYIYGQISTAHLKAQLSRGCHILVATLGRLKDFVQRGWIGFKNVKYIILDEGDRLVDDGFSGDLKMIFEHETMPPKADRQTLFFSATFKKQVQLTAKEYLKDDFIFITVGRVGAANEDIKQEFLQVSRPDKKRELRTILKDVPENEKTIIFTQTKMAADMLAGFFNSLKLSATSIHGDRHQSQREEAIAVFKRGEKRFLISSPVGNRGLDLPKVSLVINYDLPKSIDEYVHRIGRTGRAGHIGRAISFFDIEHDRELLPDLLKILEGAKQEIPSWLKELDCPADSEPTSSGAAGTSSGGGDFGDEDWGASSSSKPAVAASSNTQAAAADEEEDWGAIPAPKPAPSTSSNPPAPEPEEEWGASSSNKANGDNNSNNNKRQAPDEAGGYQKKLDTTSKPATPATKPVQDDSEWW</sequence>
<dbReference type="CDD" id="cd18787">
    <property type="entry name" value="SF2_C_DEAD"/>
    <property type="match status" value="1"/>
</dbReference>
<evidence type="ECO:0000256" key="4">
    <source>
        <dbReference type="ARBA" id="ARBA00022806"/>
    </source>
</evidence>
<dbReference type="EC" id="3.6.4.13" evidence="1"/>
<dbReference type="PANTHER" id="PTHR47958">
    <property type="entry name" value="ATP-DEPENDENT RNA HELICASE DBP3"/>
    <property type="match status" value="1"/>
</dbReference>
<dbReference type="AlphaFoldDB" id="A0A6G1SGR7"/>
<dbReference type="GO" id="GO:0016787">
    <property type="term" value="F:hydrolase activity"/>
    <property type="evidence" value="ECO:0007669"/>
    <property type="project" value="UniProtKB-KW"/>
</dbReference>
<organism evidence="9">
    <name type="scientific">Aceria tosichella</name>
    <name type="common">wheat curl mite</name>
    <dbReference type="NCBI Taxonomy" id="561515"/>
    <lineage>
        <taxon>Eukaryota</taxon>
        <taxon>Metazoa</taxon>
        <taxon>Ecdysozoa</taxon>
        <taxon>Arthropoda</taxon>
        <taxon>Chelicerata</taxon>
        <taxon>Arachnida</taxon>
        <taxon>Acari</taxon>
        <taxon>Acariformes</taxon>
        <taxon>Trombidiformes</taxon>
        <taxon>Prostigmata</taxon>
        <taxon>Eupodina</taxon>
        <taxon>Eriophyoidea</taxon>
        <taxon>Eriophyidae</taxon>
        <taxon>Eriophyinae</taxon>
        <taxon>Aceriini</taxon>
        <taxon>Aceria</taxon>
    </lineage>
</organism>
<proteinExistence type="predicted"/>
<dbReference type="SMART" id="SM00487">
    <property type="entry name" value="DEXDc"/>
    <property type="match status" value="1"/>
</dbReference>
<gene>
    <name evidence="9" type="primary">Ddx4_0</name>
    <name evidence="9" type="ORF">g.5659</name>
</gene>
<feature type="compositionally biased region" description="Low complexity" evidence="6">
    <location>
        <begin position="524"/>
        <end position="542"/>
    </location>
</feature>
<reference evidence="9" key="1">
    <citation type="submission" date="2018-10" db="EMBL/GenBank/DDBJ databases">
        <title>Transcriptome assembly of Aceria tosichella (Wheat curl mite) Type 2.</title>
        <authorList>
            <person name="Scully E.D."/>
            <person name="Geib S.M."/>
            <person name="Palmer N.A."/>
            <person name="Gupta A.K."/>
            <person name="Sarath G."/>
            <person name="Tatineni S."/>
        </authorList>
    </citation>
    <scope>NUCLEOTIDE SEQUENCE</scope>
    <source>
        <strain evidence="9">LincolnNE</strain>
    </source>
</reference>
<dbReference type="PROSITE" id="PS51194">
    <property type="entry name" value="HELICASE_CTER"/>
    <property type="match status" value="1"/>
</dbReference>
<dbReference type="Pfam" id="PF00271">
    <property type="entry name" value="Helicase_C"/>
    <property type="match status" value="1"/>
</dbReference>